<evidence type="ECO:0000256" key="3">
    <source>
        <dbReference type="ARBA" id="ARBA00021718"/>
    </source>
</evidence>
<sequence>MDTGSFNEITREALYVLIAVSSPILILSLAVGLIISLFQALTQIQETTLTFVPKILTIYISMLIILPYMLSKLKIFTDHIIQHITQYR</sequence>
<dbReference type="InterPro" id="IPR006305">
    <property type="entry name" value="FliQ"/>
</dbReference>
<keyword evidence="10" id="KW-0067">ATP-binding</keyword>
<accession>A0ABZ0URP0</accession>
<dbReference type="GO" id="GO:0005524">
    <property type="term" value="F:ATP binding"/>
    <property type="evidence" value="ECO:0007669"/>
    <property type="project" value="UniProtKB-KW"/>
</dbReference>
<evidence type="ECO:0000313" key="11">
    <source>
        <dbReference type="Proteomes" id="UP001326613"/>
    </source>
</evidence>
<keyword evidence="10" id="KW-0282">Flagellum</keyword>
<keyword evidence="4 9" id="KW-1003">Cell membrane</keyword>
<evidence type="ECO:0000256" key="9">
    <source>
        <dbReference type="RuleBase" id="RU364090"/>
    </source>
</evidence>
<keyword evidence="10" id="KW-0966">Cell projection</keyword>
<keyword evidence="6 9" id="KW-1133">Transmembrane helix</keyword>
<reference evidence="10 11" key="1">
    <citation type="submission" date="2022-10" db="EMBL/GenBank/DDBJ databases">
        <title>Host association and intracellularity evolved multiple times independently in the Rickettsiales.</title>
        <authorList>
            <person name="Castelli M."/>
            <person name="Nardi T."/>
            <person name="Gammuto L."/>
            <person name="Bellinzona G."/>
            <person name="Sabaneyeva E."/>
            <person name="Potekhin A."/>
            <person name="Serra V."/>
            <person name="Petroni G."/>
            <person name="Sassera D."/>
        </authorList>
    </citation>
    <scope>NUCLEOTIDE SEQUENCE [LARGE SCALE GENOMIC DNA]</scope>
    <source>
        <strain evidence="10 11">Kr 154-4</strain>
    </source>
</reference>
<dbReference type="PANTHER" id="PTHR34040:SF2">
    <property type="entry name" value="FLAGELLAR BIOSYNTHETIC PROTEIN FLIQ"/>
    <property type="match status" value="1"/>
</dbReference>
<keyword evidence="7 9" id="KW-0472">Membrane</keyword>
<protein>
    <recommendedName>
        <fullName evidence="3 9">Flagellar biosynthetic protein FliQ</fullName>
    </recommendedName>
</protein>
<dbReference type="NCBIfam" id="TIGR01402">
    <property type="entry name" value="fliQ"/>
    <property type="match status" value="1"/>
</dbReference>
<gene>
    <name evidence="9" type="primary">fliQ</name>
    <name evidence="10" type="ORF">Trichorick_00046</name>
</gene>
<dbReference type="PIRSF" id="PIRSF004669">
    <property type="entry name" value="FliQ"/>
    <property type="match status" value="1"/>
</dbReference>
<evidence type="ECO:0000256" key="6">
    <source>
        <dbReference type="ARBA" id="ARBA00022989"/>
    </source>
</evidence>
<proteinExistence type="inferred from homology"/>
<evidence type="ECO:0000256" key="4">
    <source>
        <dbReference type="ARBA" id="ARBA00022475"/>
    </source>
</evidence>
<keyword evidence="10" id="KW-0969">Cilium</keyword>
<evidence type="ECO:0000313" key="10">
    <source>
        <dbReference type="EMBL" id="WPY00176.1"/>
    </source>
</evidence>
<dbReference type="Pfam" id="PF01313">
    <property type="entry name" value="Bac_export_3"/>
    <property type="match status" value="1"/>
</dbReference>
<dbReference type="EMBL" id="CP112932">
    <property type="protein sequence ID" value="WPY00176.1"/>
    <property type="molecule type" value="Genomic_DNA"/>
</dbReference>
<dbReference type="InterPro" id="IPR002191">
    <property type="entry name" value="Bac_export_3"/>
</dbReference>
<evidence type="ECO:0000256" key="2">
    <source>
        <dbReference type="ARBA" id="ARBA00006156"/>
    </source>
</evidence>
<keyword evidence="8 9" id="KW-0975">Bacterial flagellum</keyword>
<comment type="function">
    <text evidence="9">Role in flagellar biosynthesis.</text>
</comment>
<dbReference type="Proteomes" id="UP001326613">
    <property type="component" value="Chromosome"/>
</dbReference>
<evidence type="ECO:0000256" key="7">
    <source>
        <dbReference type="ARBA" id="ARBA00023136"/>
    </source>
</evidence>
<dbReference type="PANTHER" id="PTHR34040">
    <property type="entry name" value="FLAGELLAR BIOSYNTHETIC PROTEIN FLIQ"/>
    <property type="match status" value="1"/>
</dbReference>
<comment type="similarity">
    <text evidence="2 9">Belongs to the FliQ/MopD/SpaQ family.</text>
</comment>
<comment type="subcellular location">
    <subcellularLocation>
        <location evidence="1 9">Cell membrane</location>
        <topology evidence="1">Multi-pass membrane protein</topology>
    </subcellularLocation>
    <subcellularLocation>
        <location evidence="9">Bacterial flagellum basal body</location>
    </subcellularLocation>
</comment>
<evidence type="ECO:0000256" key="5">
    <source>
        <dbReference type="ARBA" id="ARBA00022692"/>
    </source>
</evidence>
<keyword evidence="11" id="KW-1185">Reference proteome</keyword>
<evidence type="ECO:0000256" key="8">
    <source>
        <dbReference type="ARBA" id="ARBA00023143"/>
    </source>
</evidence>
<keyword evidence="10" id="KW-0547">Nucleotide-binding</keyword>
<organism evidence="10 11">
    <name type="scientific">Candidatus Trichorickettsia mobilis</name>
    <dbReference type="NCBI Taxonomy" id="1346319"/>
    <lineage>
        <taxon>Bacteria</taxon>
        <taxon>Pseudomonadati</taxon>
        <taxon>Pseudomonadota</taxon>
        <taxon>Alphaproteobacteria</taxon>
        <taxon>Rickettsiales</taxon>
        <taxon>Rickettsiaceae</taxon>
        <taxon>Rickettsieae</taxon>
        <taxon>Candidatus Trichorickettsia</taxon>
    </lineage>
</organism>
<dbReference type="RefSeq" id="WP_316353351.1">
    <property type="nucleotide sequence ID" value="NZ_CP112932.1"/>
</dbReference>
<name>A0ABZ0URP0_9RICK</name>
<evidence type="ECO:0000256" key="1">
    <source>
        <dbReference type="ARBA" id="ARBA00004651"/>
    </source>
</evidence>
<feature type="transmembrane region" description="Helical" evidence="9">
    <location>
        <begin position="12"/>
        <end position="39"/>
    </location>
</feature>
<feature type="transmembrane region" description="Helical" evidence="9">
    <location>
        <begin position="51"/>
        <end position="70"/>
    </location>
</feature>
<keyword evidence="5 9" id="KW-0812">Transmembrane</keyword>
<dbReference type="PRINTS" id="PR00952">
    <property type="entry name" value="TYPE3IMQPROT"/>
</dbReference>